<evidence type="ECO:0000313" key="3">
    <source>
        <dbReference type="Proteomes" id="UP001215598"/>
    </source>
</evidence>
<proteinExistence type="predicted"/>
<feature type="region of interest" description="Disordered" evidence="1">
    <location>
        <begin position="88"/>
        <end position="109"/>
    </location>
</feature>
<feature type="region of interest" description="Disordered" evidence="1">
    <location>
        <begin position="294"/>
        <end position="315"/>
    </location>
</feature>
<evidence type="ECO:0000313" key="2">
    <source>
        <dbReference type="EMBL" id="KAJ7742036.1"/>
    </source>
</evidence>
<dbReference type="EMBL" id="JARKIB010000096">
    <property type="protein sequence ID" value="KAJ7742036.1"/>
    <property type="molecule type" value="Genomic_DNA"/>
</dbReference>
<name>A0AAD7II38_9AGAR</name>
<feature type="compositionally biased region" description="Low complexity" evidence="1">
    <location>
        <begin position="587"/>
        <end position="597"/>
    </location>
</feature>
<gene>
    <name evidence="2" type="ORF">B0H16DRAFT_1693867</name>
</gene>
<accession>A0AAD7II38</accession>
<organism evidence="2 3">
    <name type="scientific">Mycena metata</name>
    <dbReference type="NCBI Taxonomy" id="1033252"/>
    <lineage>
        <taxon>Eukaryota</taxon>
        <taxon>Fungi</taxon>
        <taxon>Dikarya</taxon>
        <taxon>Basidiomycota</taxon>
        <taxon>Agaricomycotina</taxon>
        <taxon>Agaricomycetes</taxon>
        <taxon>Agaricomycetidae</taxon>
        <taxon>Agaricales</taxon>
        <taxon>Marasmiineae</taxon>
        <taxon>Mycenaceae</taxon>
        <taxon>Mycena</taxon>
    </lineage>
</organism>
<sequence length="802" mass="88371">MVCAEHHRSFHLYIWMVWELRQEDLRKGQRAELQLLGSPRALCAETTQAFQSSSSSNVPEFLDLRGGYVSGLKGTFCRLRGAEDARRTARRGVREAGAPGPGERGGGAGAGTAGKAFVHRMLAAVGLFAGNGRVLAWCCAFLAGRRWAFNTSASTSTNIINAARAATAIPLISLGADLHDDGSARFWWGDCPGKWRVFASAGCGYFMRIYGGERTGWDVPMRGPPIATSRRVRTYCALPTKSTVAWRGAPSFPVVHVPSQKKKLPRPPPPIRRRGRGLVEVVIQLQKVFRNALKPGKMPRKDPGDQFGGGSNLRSVSGILLPPTSWRGERWERARGGGLKPWASYDLHCERPPTLFLFLLDLGNVTQADGSADTHIDTPPTTGSPPVRSQATQQRERECEHGEQREQEEQDEREPGRSGGSAVKRGGEVVGMGWWDGVEVDRRVASALRYADAAPTARVEYTHAAAITSRVDSRTPACAGAGAASELLEMHAVTSGGTGRPGRVSAPRRRSLFRASRPRRRRRRCRRIVDTHIPPLPPLPPMPTLPSPPPRPYPLTRARPRARHRFRERLNIRVPPPDRRPALKRPSSGSTSGVSGLGAEIRTRPHFCFHVVVDVQRECELESYAVFERVRITLSSCVPRNTRTRKRRRMEDIARQDSVTVFSLLRHRLLPPPPPSSPSSATVFFLLRFLIYLRPLRRARRRFLGESVPARAHAAGVGAGHGDCALAAGPPLTSSPMSSLLSEDCLWTRTCDKTDHKYQSHNVATAILRSQQYGCHRRSPSLSNNAQLDAHLKGLDTSSSYP</sequence>
<comment type="caution">
    <text evidence="2">The sequence shown here is derived from an EMBL/GenBank/DDBJ whole genome shotgun (WGS) entry which is preliminary data.</text>
</comment>
<feature type="compositionally biased region" description="Basic and acidic residues" evidence="1">
    <location>
        <begin position="394"/>
        <end position="407"/>
    </location>
</feature>
<protein>
    <submittedName>
        <fullName evidence="2">Uncharacterized protein</fullName>
    </submittedName>
</protein>
<feature type="region of interest" description="Disordered" evidence="1">
    <location>
        <begin position="573"/>
        <end position="597"/>
    </location>
</feature>
<evidence type="ECO:0000256" key="1">
    <source>
        <dbReference type="SAM" id="MobiDB-lite"/>
    </source>
</evidence>
<feature type="compositionally biased region" description="Basic residues" evidence="1">
    <location>
        <begin position="506"/>
        <end position="526"/>
    </location>
</feature>
<feature type="region of interest" description="Disordered" evidence="1">
    <location>
        <begin position="370"/>
        <end position="426"/>
    </location>
</feature>
<feature type="region of interest" description="Disordered" evidence="1">
    <location>
        <begin position="494"/>
        <end position="558"/>
    </location>
</feature>
<feature type="compositionally biased region" description="Gly residues" evidence="1">
    <location>
        <begin position="99"/>
        <end position="109"/>
    </location>
</feature>
<reference evidence="2" key="1">
    <citation type="submission" date="2023-03" db="EMBL/GenBank/DDBJ databases">
        <title>Massive genome expansion in bonnet fungi (Mycena s.s.) driven by repeated elements and novel gene families across ecological guilds.</title>
        <authorList>
            <consortium name="Lawrence Berkeley National Laboratory"/>
            <person name="Harder C.B."/>
            <person name="Miyauchi S."/>
            <person name="Viragh M."/>
            <person name="Kuo A."/>
            <person name="Thoen E."/>
            <person name="Andreopoulos B."/>
            <person name="Lu D."/>
            <person name="Skrede I."/>
            <person name="Drula E."/>
            <person name="Henrissat B."/>
            <person name="Morin E."/>
            <person name="Kohler A."/>
            <person name="Barry K."/>
            <person name="LaButti K."/>
            <person name="Morin E."/>
            <person name="Salamov A."/>
            <person name="Lipzen A."/>
            <person name="Mereny Z."/>
            <person name="Hegedus B."/>
            <person name="Baldrian P."/>
            <person name="Stursova M."/>
            <person name="Weitz H."/>
            <person name="Taylor A."/>
            <person name="Grigoriev I.V."/>
            <person name="Nagy L.G."/>
            <person name="Martin F."/>
            <person name="Kauserud H."/>
        </authorList>
    </citation>
    <scope>NUCLEOTIDE SEQUENCE</scope>
    <source>
        <strain evidence="2">CBHHK182m</strain>
    </source>
</reference>
<dbReference type="Proteomes" id="UP001215598">
    <property type="component" value="Unassembled WGS sequence"/>
</dbReference>
<keyword evidence="3" id="KW-1185">Reference proteome</keyword>
<dbReference type="AlphaFoldDB" id="A0AAD7II38"/>
<feature type="compositionally biased region" description="Pro residues" evidence="1">
    <location>
        <begin position="534"/>
        <end position="553"/>
    </location>
</feature>